<keyword evidence="3" id="KW-1185">Reference proteome</keyword>
<dbReference type="OrthoDB" id="5861801at2"/>
<protein>
    <submittedName>
        <fullName evidence="2">Uncharacterized protein</fullName>
    </submittedName>
</protein>
<sequence>MNKIYRWAIGSVLSKPAPERVPRTGEKAAEVDCYVMYIRAKDDAWNILAESIDSTGVKGRQWSDDGYTEESHVDFVDIDKANIEITHFYKTYDIQYFSLKDYLLKGVFPYYQLTIQFNKAAQVFYNRKELTRSERMATLELILEKTIDDREFGVTVYGLSSLLHSQRWYYHPDRKRNTNYNELLLESLVESGDLEKDNDVYRLSRHALVSLSQHEQEDRKHKETLRQSKAMTKLTFALIFVGLIQAYITFTKG</sequence>
<feature type="transmembrane region" description="Helical" evidence="1">
    <location>
        <begin position="230"/>
        <end position="250"/>
    </location>
</feature>
<keyword evidence="1" id="KW-0472">Membrane</keyword>
<dbReference type="EMBL" id="RXZH01000018">
    <property type="protein sequence ID" value="RTZ13591.1"/>
    <property type="molecule type" value="Genomic_DNA"/>
</dbReference>
<dbReference type="AlphaFoldDB" id="A0A432CRW1"/>
<reference evidence="2 3" key="1">
    <citation type="submission" date="2018-12" db="EMBL/GenBank/DDBJ databases">
        <title>Vibrio sp. isolated from China Sea.</title>
        <authorList>
            <person name="Li Y."/>
        </authorList>
    </citation>
    <scope>NUCLEOTIDE SEQUENCE [LARGE SCALE GENOMIC DNA]</scope>
    <source>
        <strain evidence="2 3">BEI207</strain>
    </source>
</reference>
<dbReference type="RefSeq" id="WP_126575947.1">
    <property type="nucleotide sequence ID" value="NZ_RXZH01000018.1"/>
</dbReference>
<dbReference type="Proteomes" id="UP000268973">
    <property type="component" value="Unassembled WGS sequence"/>
</dbReference>
<comment type="caution">
    <text evidence="2">The sequence shown here is derived from an EMBL/GenBank/DDBJ whole genome shotgun (WGS) entry which is preliminary data.</text>
</comment>
<accession>A0A432CRW1</accession>
<keyword evidence="1" id="KW-0812">Transmembrane</keyword>
<evidence type="ECO:0000313" key="2">
    <source>
        <dbReference type="EMBL" id="RTZ13591.1"/>
    </source>
</evidence>
<evidence type="ECO:0000256" key="1">
    <source>
        <dbReference type="SAM" id="Phobius"/>
    </source>
</evidence>
<keyword evidence="1" id="KW-1133">Transmembrane helix</keyword>
<name>A0A432CRW1_9VIBR</name>
<organism evidence="2 3">
    <name type="scientific">Vibrio aquaticus</name>
    <dbReference type="NCBI Taxonomy" id="2496559"/>
    <lineage>
        <taxon>Bacteria</taxon>
        <taxon>Pseudomonadati</taxon>
        <taxon>Pseudomonadota</taxon>
        <taxon>Gammaproteobacteria</taxon>
        <taxon>Vibrionales</taxon>
        <taxon>Vibrionaceae</taxon>
        <taxon>Vibrio</taxon>
    </lineage>
</organism>
<proteinExistence type="predicted"/>
<evidence type="ECO:0000313" key="3">
    <source>
        <dbReference type="Proteomes" id="UP000268973"/>
    </source>
</evidence>
<gene>
    <name evidence="2" type="ORF">EJ063_19460</name>
</gene>